<dbReference type="RefSeq" id="WP_120342504.1">
    <property type="nucleotide sequence ID" value="NZ_MCAS01000001.1"/>
</dbReference>
<dbReference type="EMBL" id="MCAS01000001">
    <property type="protein sequence ID" value="RKF50876.1"/>
    <property type="molecule type" value="Genomic_DNA"/>
</dbReference>
<dbReference type="InterPro" id="IPR002789">
    <property type="entry name" value="HerA_central"/>
</dbReference>
<dbReference type="InterPro" id="IPR027417">
    <property type="entry name" value="P-loop_NTPase"/>
</dbReference>
<feature type="domain" description="Helicase HerA central" evidence="1">
    <location>
        <begin position="128"/>
        <end position="322"/>
    </location>
</feature>
<protein>
    <submittedName>
        <fullName evidence="2">Nucleotidyltransferase</fullName>
    </submittedName>
</protein>
<evidence type="ECO:0000259" key="1">
    <source>
        <dbReference type="Pfam" id="PF01935"/>
    </source>
</evidence>
<name>A0A3R7FC28_9BURK</name>
<organism evidence="2 3">
    <name type="scientific">Paraburkholderia fungorum</name>
    <dbReference type="NCBI Taxonomy" id="134537"/>
    <lineage>
        <taxon>Bacteria</taxon>
        <taxon>Pseudomonadati</taxon>
        <taxon>Pseudomonadota</taxon>
        <taxon>Betaproteobacteria</taxon>
        <taxon>Burkholderiales</taxon>
        <taxon>Burkholderiaceae</taxon>
        <taxon>Paraburkholderia</taxon>
    </lineage>
</organism>
<dbReference type="OrthoDB" id="9806951at2"/>
<dbReference type="CDD" id="cd01127">
    <property type="entry name" value="TrwB_TraG_TraD_VirD4"/>
    <property type="match status" value="1"/>
</dbReference>
<sequence>MSIRVGEVIAVQGTRVVLKIDEQSSKETLFHDGDKYKGVSIREYLSIQRGFRDIICMVEGEYLDESRVETRDGKATFIRKVEARPIGFFDRSGFTQGIKFLPMIQDAAYLLTEDRIRSIFDRKADSSFKIGQMLKEEIAVGLPWKRLFNSHIGIFGNTGSGKSNTLAKLYTVLFDQKLPRIAGKSRFVILDFNGEYGGEQLAPAAHKKVYQLSTQEQPGGANAGDKFPLAPTEFWDLETLSLLFQATMNTQRPFLSRVLTGKARFDDQQGSLDTYAKSKFRQAFCAGEVRPATLDLMRVVARRINNQALDDLLRQVNWHQRAGRFTRNGVFFDAEGENYHHHIAPIVDALDTSALDDFDQLIVRVNLQLMSDLNAGFVQFEHIQPLLKRVESSLKSMRRVLSIANVAVDEKVLTVISLRRCNNEVKKVLPLLFAKHYYNAHKTTVANPPDRTVHLIVDEAHNILSEQSTRESESWRDYRLELFEEIIKEGRKFGIFVTIASQRPADISPTIVSQLHNFFIHRLVNDRDLFLIDNTISTLDALSRSLIPGLSQGCCVVTGTAFELPMIIQVDRLPTDKQPASEDVDLEKLWSEAPAV</sequence>
<dbReference type="Proteomes" id="UP000283709">
    <property type="component" value="Unassembled WGS sequence"/>
</dbReference>
<gene>
    <name evidence="2" type="ORF">BCY88_01510</name>
</gene>
<dbReference type="GO" id="GO:0016740">
    <property type="term" value="F:transferase activity"/>
    <property type="evidence" value="ECO:0007669"/>
    <property type="project" value="UniProtKB-KW"/>
</dbReference>
<dbReference type="PANTHER" id="PTHR42957">
    <property type="entry name" value="HELICASE MJ1565-RELATED"/>
    <property type="match status" value="1"/>
</dbReference>
<proteinExistence type="predicted"/>
<dbReference type="PANTHER" id="PTHR42957:SF1">
    <property type="entry name" value="HELICASE MJ1565-RELATED"/>
    <property type="match status" value="1"/>
</dbReference>
<dbReference type="AlphaFoldDB" id="A0A3R7FC28"/>
<dbReference type="InterPro" id="IPR008571">
    <property type="entry name" value="HerA-like"/>
</dbReference>
<dbReference type="SUPFAM" id="SSF52540">
    <property type="entry name" value="P-loop containing nucleoside triphosphate hydrolases"/>
    <property type="match status" value="1"/>
</dbReference>
<dbReference type="Gene3D" id="3.40.50.300">
    <property type="entry name" value="P-loop containing nucleotide triphosphate hydrolases"/>
    <property type="match status" value="2"/>
</dbReference>
<keyword evidence="2" id="KW-0808">Transferase</keyword>
<dbReference type="Pfam" id="PF01935">
    <property type="entry name" value="DUF87"/>
    <property type="match status" value="1"/>
</dbReference>
<reference evidence="2 3" key="1">
    <citation type="submission" date="2016-07" db="EMBL/GenBank/DDBJ databases">
        <title>Genome analysis of Burkholderia fungorum ES3-20.</title>
        <authorList>
            <person name="Xu D."/>
            <person name="Yao R."/>
            <person name="Zheng S."/>
        </authorList>
    </citation>
    <scope>NUCLEOTIDE SEQUENCE [LARGE SCALE GENOMIC DNA]</scope>
    <source>
        <strain evidence="2 3">ES3-20</strain>
    </source>
</reference>
<accession>A0A3R7FC28</accession>
<evidence type="ECO:0000313" key="2">
    <source>
        <dbReference type="EMBL" id="RKF50876.1"/>
    </source>
</evidence>
<comment type="caution">
    <text evidence="2">The sequence shown here is derived from an EMBL/GenBank/DDBJ whole genome shotgun (WGS) entry which is preliminary data.</text>
</comment>
<evidence type="ECO:0000313" key="3">
    <source>
        <dbReference type="Proteomes" id="UP000283709"/>
    </source>
</evidence>